<evidence type="ECO:0000256" key="5">
    <source>
        <dbReference type="SAM" id="Phobius"/>
    </source>
</evidence>
<dbReference type="InterPro" id="IPR005828">
    <property type="entry name" value="MFS_sugar_transport-like"/>
</dbReference>
<feature type="transmembrane region" description="Helical" evidence="5">
    <location>
        <begin position="499"/>
        <end position="521"/>
    </location>
</feature>
<dbReference type="STRING" id="947166.A0A1D1VSQ1"/>
<evidence type="ECO:0000259" key="6">
    <source>
        <dbReference type="PROSITE" id="PS50850"/>
    </source>
</evidence>
<evidence type="ECO:0000256" key="3">
    <source>
        <dbReference type="ARBA" id="ARBA00022989"/>
    </source>
</evidence>
<comment type="caution">
    <text evidence="7">The sequence shown here is derived from an EMBL/GenBank/DDBJ whole genome shotgun (WGS) entry which is preliminary data.</text>
</comment>
<feature type="transmembrane region" description="Helical" evidence="5">
    <location>
        <begin position="241"/>
        <end position="262"/>
    </location>
</feature>
<feature type="transmembrane region" description="Helical" evidence="5">
    <location>
        <begin position="211"/>
        <end position="229"/>
    </location>
</feature>
<feature type="transmembrane region" description="Helical" evidence="5">
    <location>
        <begin position="18"/>
        <end position="42"/>
    </location>
</feature>
<dbReference type="Pfam" id="PF00083">
    <property type="entry name" value="Sugar_tr"/>
    <property type="match status" value="1"/>
</dbReference>
<comment type="subcellular location">
    <subcellularLocation>
        <location evidence="1">Membrane</location>
        <topology evidence="1">Multi-pass membrane protein</topology>
    </subcellularLocation>
</comment>
<feature type="transmembrane region" description="Helical" evidence="5">
    <location>
        <begin position="413"/>
        <end position="433"/>
    </location>
</feature>
<evidence type="ECO:0000313" key="8">
    <source>
        <dbReference type="Proteomes" id="UP000186922"/>
    </source>
</evidence>
<feature type="transmembrane region" description="Helical" evidence="5">
    <location>
        <begin position="472"/>
        <end position="493"/>
    </location>
</feature>
<name>A0A1D1VSQ1_RAMVA</name>
<keyword evidence="3 5" id="KW-1133">Transmembrane helix</keyword>
<feature type="transmembrane region" description="Helical" evidence="5">
    <location>
        <begin position="439"/>
        <end position="460"/>
    </location>
</feature>
<feature type="domain" description="Major facilitator superfamily (MFS) profile" evidence="6">
    <location>
        <begin position="104"/>
        <end position="526"/>
    </location>
</feature>
<dbReference type="AlphaFoldDB" id="A0A1D1VSQ1"/>
<dbReference type="GO" id="GO:0016020">
    <property type="term" value="C:membrane"/>
    <property type="evidence" value="ECO:0007669"/>
    <property type="project" value="UniProtKB-SubCell"/>
</dbReference>
<gene>
    <name evidence="7" type="primary">RvY_14280-1</name>
    <name evidence="7" type="synonym">RvY_14280.1</name>
    <name evidence="7" type="ORF">RvY_14280</name>
</gene>
<keyword evidence="2 5" id="KW-0812">Transmembrane</keyword>
<feature type="transmembrane region" description="Helical" evidence="5">
    <location>
        <begin position="356"/>
        <end position="376"/>
    </location>
</feature>
<dbReference type="Proteomes" id="UP000186922">
    <property type="component" value="Unassembled WGS sequence"/>
</dbReference>
<evidence type="ECO:0000256" key="2">
    <source>
        <dbReference type="ARBA" id="ARBA00022692"/>
    </source>
</evidence>
<evidence type="ECO:0000256" key="1">
    <source>
        <dbReference type="ARBA" id="ARBA00004141"/>
    </source>
</evidence>
<evidence type="ECO:0000313" key="7">
    <source>
        <dbReference type="EMBL" id="GAV03916.1"/>
    </source>
</evidence>
<dbReference type="InterPro" id="IPR036259">
    <property type="entry name" value="MFS_trans_sf"/>
</dbReference>
<evidence type="ECO:0000256" key="4">
    <source>
        <dbReference type="ARBA" id="ARBA00023136"/>
    </source>
</evidence>
<keyword evidence="4 5" id="KW-0472">Membrane</keyword>
<dbReference type="Gene3D" id="1.20.1250.20">
    <property type="entry name" value="MFS general substrate transporter like domains"/>
    <property type="match status" value="1"/>
</dbReference>
<dbReference type="CDD" id="cd17317">
    <property type="entry name" value="MFS_SLC22"/>
    <property type="match status" value="1"/>
</dbReference>
<feature type="transmembrane region" description="Helical" evidence="5">
    <location>
        <begin position="268"/>
        <end position="286"/>
    </location>
</feature>
<feature type="transmembrane region" description="Helical" evidence="5">
    <location>
        <begin position="151"/>
        <end position="170"/>
    </location>
</feature>
<keyword evidence="8" id="KW-1185">Reference proteome</keyword>
<proteinExistence type="predicted"/>
<dbReference type="OrthoDB" id="2544694at2759"/>
<accession>A0A1D1VSQ1</accession>
<dbReference type="InterPro" id="IPR020846">
    <property type="entry name" value="MFS_dom"/>
</dbReference>
<organism evidence="7 8">
    <name type="scientific">Ramazzottius varieornatus</name>
    <name type="common">Water bear</name>
    <name type="synonym">Tardigrade</name>
    <dbReference type="NCBI Taxonomy" id="947166"/>
    <lineage>
        <taxon>Eukaryota</taxon>
        <taxon>Metazoa</taxon>
        <taxon>Ecdysozoa</taxon>
        <taxon>Tardigrada</taxon>
        <taxon>Eutardigrada</taxon>
        <taxon>Parachela</taxon>
        <taxon>Hypsibioidea</taxon>
        <taxon>Ramazzottiidae</taxon>
        <taxon>Ramazzottius</taxon>
    </lineage>
</organism>
<feature type="transmembrane region" description="Helical" evidence="5">
    <location>
        <begin position="388"/>
        <end position="406"/>
    </location>
</feature>
<reference evidence="7 8" key="1">
    <citation type="journal article" date="2016" name="Nat. Commun.">
        <title>Extremotolerant tardigrade genome and improved radiotolerance of human cultured cells by tardigrade-unique protein.</title>
        <authorList>
            <person name="Hashimoto T."/>
            <person name="Horikawa D.D."/>
            <person name="Saito Y."/>
            <person name="Kuwahara H."/>
            <person name="Kozuka-Hata H."/>
            <person name="Shin-I T."/>
            <person name="Minakuchi Y."/>
            <person name="Ohishi K."/>
            <person name="Motoyama A."/>
            <person name="Aizu T."/>
            <person name="Enomoto A."/>
            <person name="Kondo K."/>
            <person name="Tanaka S."/>
            <person name="Hara Y."/>
            <person name="Koshikawa S."/>
            <person name="Sagara H."/>
            <person name="Miura T."/>
            <person name="Yokobori S."/>
            <person name="Miyagawa K."/>
            <person name="Suzuki Y."/>
            <person name="Kubo T."/>
            <person name="Oyama M."/>
            <person name="Kohara Y."/>
            <person name="Fujiyama A."/>
            <person name="Arakawa K."/>
            <person name="Katayama T."/>
            <person name="Toyoda A."/>
            <person name="Kunieda T."/>
        </authorList>
    </citation>
    <scope>NUCLEOTIDE SEQUENCE [LARGE SCALE GENOMIC DNA]</scope>
    <source>
        <strain evidence="7 8">YOKOZUNA-1</strain>
    </source>
</reference>
<dbReference type="PANTHER" id="PTHR24064">
    <property type="entry name" value="SOLUTE CARRIER FAMILY 22 MEMBER"/>
    <property type="match status" value="1"/>
</dbReference>
<dbReference type="GO" id="GO:0022857">
    <property type="term" value="F:transmembrane transporter activity"/>
    <property type="evidence" value="ECO:0007669"/>
    <property type="project" value="InterPro"/>
</dbReference>
<feature type="transmembrane region" description="Helical" evidence="5">
    <location>
        <begin position="182"/>
        <end position="205"/>
    </location>
</feature>
<protein>
    <recommendedName>
        <fullName evidence="6">Major facilitator superfamily (MFS) profile domain-containing protein</fullName>
    </recommendedName>
</protein>
<dbReference type="EMBL" id="BDGG01000010">
    <property type="protein sequence ID" value="GAV03916.1"/>
    <property type="molecule type" value="Genomic_DNA"/>
</dbReference>
<sequence>MEFDDILLDVGDYSRYQLLVLFCFCLPMCIFSGLHAFIQLFLSAPPQDYWCTVSPLSTLNKSTMLLLAIPRLNASPKDEDSLDLPHDFSRCHMYARNYSSYHSLNPTTLNVFLMSDNDPNQIIPCQHGWTYEASIHSTIVEWDLVCTRDTYSTLALFIFTLGSVTGLMCFGAMSDYLGRKPAMFACLAVQIIFGTLSGLAPTFALWCVARFFVGFTIPSALRIPMIFAIELVRPEKRTRVGIMTTAFYSIGTILLAGLAYLLPHWRPLSLAVALPETVLLFLWHFVPESPRWLLANNRSVEIKSFLQYAARVNGRFLGSNTMSNMDLILDHHNRRETPSYGIADLFRLPNMRRKTLLITLIWFSNISVYMGLSYYAPTLGSGTIYLKYFLSMLIEIPAYPLVWSLTEALGRRLPLCCLMLVGGMLCVVTVLLPTYSTNIILSMYLLGKFAISGSFFVLSIHAGELYPTVVRGIGLGTSATIATLGVCLAPLIIHLGKDYMTLPLAIFGVFAILGGFCALFLPETWHQKLPETLQEGEEFGKAMSVMDDLRLKDELRETAKELAKVRMLAAGEKTEVFGALNIEKEDEDLVFDQHEHFRTFPQPANTKRLSVTRLNNGRGFMTDHDSSR</sequence>
<dbReference type="SUPFAM" id="SSF103473">
    <property type="entry name" value="MFS general substrate transporter"/>
    <property type="match status" value="1"/>
</dbReference>
<dbReference type="PROSITE" id="PS50850">
    <property type="entry name" value="MFS"/>
    <property type="match status" value="1"/>
</dbReference>